<dbReference type="NCBIfam" id="TIGR00537">
    <property type="entry name" value="hemK_rel_arch"/>
    <property type="match status" value="1"/>
</dbReference>
<evidence type="ECO:0000313" key="7">
    <source>
        <dbReference type="Proteomes" id="UP000628079"/>
    </source>
</evidence>
<dbReference type="InterPro" id="IPR002052">
    <property type="entry name" value="DNA_methylase_N6_adenine_CS"/>
</dbReference>
<evidence type="ECO:0000256" key="2">
    <source>
        <dbReference type="ARBA" id="ARBA00022603"/>
    </source>
</evidence>
<dbReference type="GO" id="GO:0008170">
    <property type="term" value="F:N-methyltransferase activity"/>
    <property type="evidence" value="ECO:0007669"/>
    <property type="project" value="UniProtKB-ARBA"/>
</dbReference>
<dbReference type="EMBL" id="BMEA01000002">
    <property type="protein sequence ID" value="GGB80387.1"/>
    <property type="molecule type" value="Genomic_DNA"/>
</dbReference>
<dbReference type="Pfam" id="PF05175">
    <property type="entry name" value="MTS"/>
    <property type="match status" value="1"/>
</dbReference>
<evidence type="ECO:0000256" key="3">
    <source>
        <dbReference type="ARBA" id="ARBA00022679"/>
    </source>
</evidence>
<name>A0A8H9KSH2_9MICO</name>
<dbReference type="InterPro" id="IPR004557">
    <property type="entry name" value="PrmC-related"/>
</dbReference>
<dbReference type="GO" id="GO:0032259">
    <property type="term" value="P:methylation"/>
    <property type="evidence" value="ECO:0007669"/>
    <property type="project" value="UniProtKB-KW"/>
</dbReference>
<evidence type="ECO:0000259" key="5">
    <source>
        <dbReference type="Pfam" id="PF05175"/>
    </source>
</evidence>
<dbReference type="GO" id="GO:0008276">
    <property type="term" value="F:protein methyltransferase activity"/>
    <property type="evidence" value="ECO:0007669"/>
    <property type="project" value="TreeGrafter"/>
</dbReference>
<comment type="similarity">
    <text evidence="1">Belongs to the eukaryotic/archaeal PrmC-related family.</text>
</comment>
<protein>
    <submittedName>
        <fullName evidence="6">Methyltransferase</fullName>
    </submittedName>
</protein>
<keyword evidence="2 6" id="KW-0489">Methyltransferase</keyword>
<gene>
    <name evidence="6" type="ORF">GCM10011314_20000</name>
</gene>
<dbReference type="RefSeq" id="WP_188450418.1">
    <property type="nucleotide sequence ID" value="NZ_BMEA01000002.1"/>
</dbReference>
<organism evidence="6 7">
    <name type="scientific">Knoellia flava</name>
    <dbReference type="NCBI Taxonomy" id="913969"/>
    <lineage>
        <taxon>Bacteria</taxon>
        <taxon>Bacillati</taxon>
        <taxon>Actinomycetota</taxon>
        <taxon>Actinomycetes</taxon>
        <taxon>Micrococcales</taxon>
        <taxon>Intrasporangiaceae</taxon>
        <taxon>Knoellia</taxon>
    </lineage>
</organism>
<dbReference type="Proteomes" id="UP000628079">
    <property type="component" value="Unassembled WGS sequence"/>
</dbReference>
<comment type="caution">
    <text evidence="6">The sequence shown here is derived from an EMBL/GenBank/DDBJ whole genome shotgun (WGS) entry which is preliminary data.</text>
</comment>
<sequence>MSRLQEPESGLEGSRPALVRLPGCYPVQADTWLLADTMTELGCAVGARVLDLCTGTGALAVAAALAGATDVTAVDLSYRSSANAWINARRHGVPVTVLRGDLFAALDEVGQFDLILANPPYVPSFTSRPSRHRVDRCWDAGPDGRLLLDRICREAYAHVAPGGSLLIVQSDVADVDATTRCLVQYGFGVEVVRREPEAFGPVMRARAAAMRRRGLVAEGQELEELAVVRAVRPTVGTVGLEATA</sequence>
<proteinExistence type="inferred from homology"/>
<evidence type="ECO:0000256" key="1">
    <source>
        <dbReference type="ARBA" id="ARBA00006149"/>
    </source>
</evidence>
<dbReference type="CDD" id="cd02440">
    <property type="entry name" value="AdoMet_MTases"/>
    <property type="match status" value="1"/>
</dbReference>
<keyword evidence="4" id="KW-0949">S-adenosyl-L-methionine</keyword>
<dbReference type="InterPro" id="IPR052190">
    <property type="entry name" value="Euk-Arch_PrmC-MTase"/>
</dbReference>
<accession>A0A8H9KSH2</accession>
<reference evidence="6" key="1">
    <citation type="journal article" date="2014" name="Int. J. Syst. Evol. Microbiol.">
        <title>Complete genome sequence of Corynebacterium casei LMG S-19264T (=DSM 44701T), isolated from a smear-ripened cheese.</title>
        <authorList>
            <consortium name="US DOE Joint Genome Institute (JGI-PGF)"/>
            <person name="Walter F."/>
            <person name="Albersmeier A."/>
            <person name="Kalinowski J."/>
            <person name="Ruckert C."/>
        </authorList>
    </citation>
    <scope>NUCLEOTIDE SEQUENCE</scope>
    <source>
        <strain evidence="6">CGMCC 1.10749</strain>
    </source>
</reference>
<dbReference type="Gene3D" id="3.40.50.150">
    <property type="entry name" value="Vaccinia Virus protein VP39"/>
    <property type="match status" value="1"/>
</dbReference>
<dbReference type="SUPFAM" id="SSF53335">
    <property type="entry name" value="S-adenosyl-L-methionine-dependent methyltransferases"/>
    <property type="match status" value="1"/>
</dbReference>
<dbReference type="PROSITE" id="PS00092">
    <property type="entry name" value="N6_MTASE"/>
    <property type="match status" value="1"/>
</dbReference>
<dbReference type="GO" id="GO:0035657">
    <property type="term" value="C:eRF1 methyltransferase complex"/>
    <property type="evidence" value="ECO:0007669"/>
    <property type="project" value="TreeGrafter"/>
</dbReference>
<reference evidence="6" key="2">
    <citation type="submission" date="2020-09" db="EMBL/GenBank/DDBJ databases">
        <authorList>
            <person name="Sun Q."/>
            <person name="Zhou Y."/>
        </authorList>
    </citation>
    <scope>NUCLEOTIDE SEQUENCE</scope>
    <source>
        <strain evidence="6">CGMCC 1.10749</strain>
    </source>
</reference>
<evidence type="ECO:0000256" key="4">
    <source>
        <dbReference type="ARBA" id="ARBA00022691"/>
    </source>
</evidence>
<dbReference type="InterPro" id="IPR029063">
    <property type="entry name" value="SAM-dependent_MTases_sf"/>
</dbReference>
<dbReference type="AlphaFoldDB" id="A0A8H9KSH2"/>
<keyword evidence="3 6" id="KW-0808">Transferase</keyword>
<dbReference type="GO" id="GO:0003676">
    <property type="term" value="F:nucleic acid binding"/>
    <property type="evidence" value="ECO:0007669"/>
    <property type="project" value="InterPro"/>
</dbReference>
<dbReference type="InterPro" id="IPR007848">
    <property type="entry name" value="Small_mtfrase_dom"/>
</dbReference>
<dbReference type="PANTHER" id="PTHR45875:SF1">
    <property type="entry name" value="METHYLTRANSFERASE N6AMT1"/>
    <property type="match status" value="1"/>
</dbReference>
<feature type="domain" description="Methyltransferase small" evidence="5">
    <location>
        <begin position="31"/>
        <end position="121"/>
    </location>
</feature>
<dbReference type="GO" id="GO:0008757">
    <property type="term" value="F:S-adenosylmethionine-dependent methyltransferase activity"/>
    <property type="evidence" value="ECO:0007669"/>
    <property type="project" value="TreeGrafter"/>
</dbReference>
<evidence type="ECO:0000313" key="6">
    <source>
        <dbReference type="EMBL" id="GGB80387.1"/>
    </source>
</evidence>
<dbReference type="PANTHER" id="PTHR45875">
    <property type="entry name" value="METHYLTRANSFERASE N6AMT1"/>
    <property type="match status" value="1"/>
</dbReference>